<evidence type="ECO:0000256" key="3">
    <source>
        <dbReference type="ARBA" id="ARBA00010551"/>
    </source>
</evidence>
<evidence type="ECO:0000256" key="11">
    <source>
        <dbReference type="RuleBase" id="RU367069"/>
    </source>
</evidence>
<evidence type="ECO:0000259" key="12">
    <source>
        <dbReference type="Pfam" id="PF01593"/>
    </source>
</evidence>
<dbReference type="InterPro" id="IPR002937">
    <property type="entry name" value="Amino_oxidase"/>
</dbReference>
<evidence type="ECO:0000256" key="7">
    <source>
        <dbReference type="ARBA" id="ARBA00023002"/>
    </source>
</evidence>
<comment type="function">
    <text evidence="1 11">Catalyzes the 6-electron oxidation of protoporphyrinogen-IX to form protoporphyrin-IX.</text>
</comment>
<dbReference type="PANTHER" id="PTHR42923:SF3">
    <property type="entry name" value="PROTOPORPHYRINOGEN OXIDASE"/>
    <property type="match status" value="1"/>
</dbReference>
<evidence type="ECO:0000256" key="6">
    <source>
        <dbReference type="ARBA" id="ARBA00022827"/>
    </source>
</evidence>
<sequence>MQAILGGGISGLSAAYYLLKAGSKSKIIVFESGKRVGGWICTSRESNGLLFEQGPRTIRPRFEAGMNTLQLIEELHISHLVRGIPSSHSTAKNRMIFVKNKLHTLPSSLLQAFVRKAPFSRPLAAALLHDLKASRKVLDDESIYSFVERRLGRELADYAISPMICGICAGDAKEISVKFLAKSLFEWEQNHGSITKGLLATAWANREKLWTKSSVPKPLPGTLAYKAKQERWSVWSLEGGLEILPQTMLKHIQSGGVEVNLNGKCSKITFNDEGALLTVGNKNFHAKNVISTVPAQRLAPMLADQHPMLSEELSRIPTVTVAVVNLAFKGNVLNHDAFGFLIPPSEQKPILGVIFDTCSFPQNDFTVLTVMMGGRWFESRLGSSPSADNILNIALSEIRSILRISQEPCNHQVSVLKDCIPQYVVGHHDRVEKIRGYIQKHKLPLSLAGSSYDGVGVNDVIFSAKQAAKINL</sequence>
<dbReference type="GO" id="GO:0006782">
    <property type="term" value="P:protoporphyrinogen IX biosynthetic process"/>
    <property type="evidence" value="ECO:0007669"/>
    <property type="project" value="UniProtKB-UniRule"/>
</dbReference>
<dbReference type="SUPFAM" id="SSF51905">
    <property type="entry name" value="FAD/NAD(P)-binding domain"/>
    <property type="match status" value="1"/>
</dbReference>
<feature type="domain" description="Amine oxidase" evidence="12">
    <location>
        <begin position="9"/>
        <end position="469"/>
    </location>
</feature>
<dbReference type="AlphaFoldDB" id="A0AAV7XTG7"/>
<gene>
    <name evidence="13" type="ORF">ONE63_007730</name>
</gene>
<dbReference type="SUPFAM" id="SSF54373">
    <property type="entry name" value="FAD-linked reductases, C-terminal domain"/>
    <property type="match status" value="1"/>
</dbReference>
<dbReference type="GO" id="GO:0005743">
    <property type="term" value="C:mitochondrial inner membrane"/>
    <property type="evidence" value="ECO:0007669"/>
    <property type="project" value="UniProtKB-SubCell"/>
</dbReference>
<dbReference type="InterPro" id="IPR050464">
    <property type="entry name" value="Zeta_carotene_desat/Oxidored"/>
</dbReference>
<dbReference type="Pfam" id="PF01593">
    <property type="entry name" value="Amino_oxidase"/>
    <property type="match status" value="1"/>
</dbReference>
<evidence type="ECO:0000256" key="5">
    <source>
        <dbReference type="ARBA" id="ARBA00022630"/>
    </source>
</evidence>
<keyword evidence="8 11" id="KW-0350">Heme biosynthesis</keyword>
<name>A0AAV7XTG7_9NEOP</name>
<keyword evidence="9 11" id="KW-0627">Porphyrin biosynthesis</keyword>
<dbReference type="NCBIfam" id="TIGR00562">
    <property type="entry name" value="proto_IX_ox"/>
    <property type="match status" value="1"/>
</dbReference>
<reference evidence="13" key="1">
    <citation type="submission" date="2022-12" db="EMBL/GenBank/DDBJ databases">
        <title>Chromosome-level genome assembly of the bean flower thrips Megalurothrips usitatus.</title>
        <authorList>
            <person name="Ma L."/>
            <person name="Liu Q."/>
            <person name="Li H."/>
            <person name="Cai W."/>
        </authorList>
    </citation>
    <scope>NUCLEOTIDE SEQUENCE</scope>
    <source>
        <strain evidence="13">Cailab_2022a</strain>
    </source>
</reference>
<keyword evidence="7 11" id="KW-0560">Oxidoreductase</keyword>
<evidence type="ECO:0000256" key="8">
    <source>
        <dbReference type="ARBA" id="ARBA00023133"/>
    </source>
</evidence>
<comment type="similarity">
    <text evidence="3 11">Belongs to the protoporphyrinogen/coproporphyrinogen oxidase family. Protoporphyrinogen oxidase subfamily.</text>
</comment>
<comment type="pathway">
    <text evidence="2 11">Porphyrin-containing compound metabolism; protoporphyrin-IX biosynthesis; protoporphyrin-IX from protoporphyrinogen-IX: step 1/1.</text>
</comment>
<evidence type="ECO:0000313" key="13">
    <source>
        <dbReference type="EMBL" id="KAJ1527776.1"/>
    </source>
</evidence>
<dbReference type="EMBL" id="JAPTSV010000005">
    <property type="protein sequence ID" value="KAJ1527776.1"/>
    <property type="molecule type" value="Genomic_DNA"/>
</dbReference>
<evidence type="ECO:0000256" key="9">
    <source>
        <dbReference type="ARBA" id="ARBA00023244"/>
    </source>
</evidence>
<dbReference type="InterPro" id="IPR036188">
    <property type="entry name" value="FAD/NAD-bd_sf"/>
</dbReference>
<comment type="caution">
    <text evidence="13">The sequence shown here is derived from an EMBL/GenBank/DDBJ whole genome shotgun (WGS) entry which is preliminary data.</text>
</comment>
<protein>
    <recommendedName>
        <fullName evidence="4 11">Protoporphyrinogen oxidase</fullName>
        <ecNumber evidence="4 11">1.3.3.4</ecNumber>
    </recommendedName>
</protein>
<evidence type="ECO:0000256" key="2">
    <source>
        <dbReference type="ARBA" id="ARBA00005073"/>
    </source>
</evidence>
<evidence type="ECO:0000313" key="14">
    <source>
        <dbReference type="Proteomes" id="UP001075354"/>
    </source>
</evidence>
<dbReference type="FunFam" id="3.50.50.60:FF:000193">
    <property type="entry name" value="Protoporphyrinogen oxidase"/>
    <property type="match status" value="1"/>
</dbReference>
<evidence type="ECO:0000256" key="1">
    <source>
        <dbReference type="ARBA" id="ARBA00002600"/>
    </source>
</evidence>
<comment type="cofactor">
    <cofactor evidence="11">
        <name>FAD</name>
        <dbReference type="ChEBI" id="CHEBI:57692"/>
    </cofactor>
    <text evidence="11">Binds 1 FAD per subunit.</text>
</comment>
<organism evidence="13 14">
    <name type="scientific">Megalurothrips usitatus</name>
    <name type="common">bean blossom thrips</name>
    <dbReference type="NCBI Taxonomy" id="439358"/>
    <lineage>
        <taxon>Eukaryota</taxon>
        <taxon>Metazoa</taxon>
        <taxon>Ecdysozoa</taxon>
        <taxon>Arthropoda</taxon>
        <taxon>Hexapoda</taxon>
        <taxon>Insecta</taxon>
        <taxon>Pterygota</taxon>
        <taxon>Neoptera</taxon>
        <taxon>Paraneoptera</taxon>
        <taxon>Thysanoptera</taxon>
        <taxon>Terebrantia</taxon>
        <taxon>Thripoidea</taxon>
        <taxon>Thripidae</taxon>
        <taxon>Megalurothrips</taxon>
    </lineage>
</organism>
<dbReference type="Gene3D" id="3.50.50.60">
    <property type="entry name" value="FAD/NAD(P)-binding domain"/>
    <property type="match status" value="1"/>
</dbReference>
<dbReference type="EC" id="1.3.3.4" evidence="4 11"/>
<dbReference type="EMBL" id="JAPTSV010000005">
    <property type="protein sequence ID" value="KAJ1527775.1"/>
    <property type="molecule type" value="Genomic_DNA"/>
</dbReference>
<keyword evidence="14" id="KW-1185">Reference proteome</keyword>
<accession>A0AAV7XTG7</accession>
<dbReference type="Proteomes" id="UP001075354">
    <property type="component" value="Chromosome 5"/>
</dbReference>
<evidence type="ECO:0000256" key="10">
    <source>
        <dbReference type="ARBA" id="ARBA00047554"/>
    </source>
</evidence>
<keyword evidence="6 11" id="KW-0274">FAD</keyword>
<keyword evidence="5 11" id="KW-0285">Flavoprotein</keyword>
<dbReference type="PANTHER" id="PTHR42923">
    <property type="entry name" value="PROTOPORPHYRINOGEN OXIDASE"/>
    <property type="match status" value="1"/>
</dbReference>
<dbReference type="GO" id="GO:0004729">
    <property type="term" value="F:oxygen-dependent protoporphyrinogen oxidase activity"/>
    <property type="evidence" value="ECO:0007669"/>
    <property type="project" value="UniProtKB-UniRule"/>
</dbReference>
<dbReference type="InterPro" id="IPR004572">
    <property type="entry name" value="Protoporphyrinogen_oxidase"/>
</dbReference>
<evidence type="ECO:0000256" key="4">
    <source>
        <dbReference type="ARBA" id="ARBA00012867"/>
    </source>
</evidence>
<comment type="subcellular location">
    <subcellularLocation>
        <location evidence="11">Mitochondrion inner membrane</location>
    </subcellularLocation>
</comment>
<proteinExistence type="inferred from homology"/>
<comment type="catalytic activity">
    <reaction evidence="10 11">
        <text>protoporphyrinogen IX + 3 O2 = protoporphyrin IX + 3 H2O2</text>
        <dbReference type="Rhea" id="RHEA:25576"/>
        <dbReference type="ChEBI" id="CHEBI:15379"/>
        <dbReference type="ChEBI" id="CHEBI:16240"/>
        <dbReference type="ChEBI" id="CHEBI:57306"/>
        <dbReference type="ChEBI" id="CHEBI:57307"/>
        <dbReference type="EC" id="1.3.3.4"/>
    </reaction>
</comment>